<keyword evidence="5 10" id="KW-0432">Leucine biosynthesis</keyword>
<dbReference type="SUPFAM" id="SSF51569">
    <property type="entry name" value="Aldolase"/>
    <property type="match status" value="1"/>
</dbReference>
<evidence type="ECO:0000313" key="13">
    <source>
        <dbReference type="Proteomes" id="UP000003639"/>
    </source>
</evidence>
<dbReference type="InterPro" id="IPR002034">
    <property type="entry name" value="AIPM/Hcit_synth_CS"/>
</dbReference>
<evidence type="ECO:0000256" key="5">
    <source>
        <dbReference type="ARBA" id="ARBA00022430"/>
    </source>
</evidence>
<keyword evidence="10" id="KW-0460">Magnesium</keyword>
<keyword evidence="13" id="KW-1185">Reference proteome</keyword>
<evidence type="ECO:0000256" key="8">
    <source>
        <dbReference type="ARBA" id="ARBA00022723"/>
    </source>
</evidence>
<evidence type="ECO:0000256" key="6">
    <source>
        <dbReference type="ARBA" id="ARBA00022605"/>
    </source>
</evidence>
<comment type="caution">
    <text evidence="12">The sequence shown here is derived from an EMBL/GenBank/DDBJ whole genome shotgun (WGS) entry which is preliminary data.</text>
</comment>
<dbReference type="InterPro" id="IPR036230">
    <property type="entry name" value="LeuA_allosteric_dom_sf"/>
</dbReference>
<feature type="binding site" evidence="10">
    <location>
        <position position="54"/>
    </location>
    <ligand>
        <name>Mg(2+)</name>
        <dbReference type="ChEBI" id="CHEBI:18420"/>
    </ligand>
</feature>
<feature type="domain" description="Pyruvate carboxyltransferase" evidence="11">
    <location>
        <begin position="45"/>
        <end position="321"/>
    </location>
</feature>
<dbReference type="SMART" id="SM00917">
    <property type="entry name" value="LeuA_dimer"/>
    <property type="match status" value="1"/>
</dbReference>
<dbReference type="CDD" id="cd07942">
    <property type="entry name" value="DRE_TIM_LeuA"/>
    <property type="match status" value="1"/>
</dbReference>
<keyword evidence="10" id="KW-0963">Cytoplasm</keyword>
<keyword evidence="6 10" id="KW-0028">Amino-acid biosynthesis</keyword>
<comment type="function">
    <text evidence="10">Catalyzes the condensation of the acetyl group of acetyl-CoA with 3-methyl-2-oxobutanoate (2-ketoisovalerate) to form 3-carboxy-3-hydroxy-4-methylpentanoate (2-isopropylmalate).</text>
</comment>
<dbReference type="NCBIfam" id="NF002991">
    <property type="entry name" value="PRK03739.1"/>
    <property type="match status" value="1"/>
</dbReference>
<dbReference type="PROSITE" id="PS00816">
    <property type="entry name" value="AIPM_HOMOCIT_SYNTH_2"/>
    <property type="match status" value="1"/>
</dbReference>
<feature type="binding site" evidence="10">
    <location>
        <position position="262"/>
    </location>
    <ligand>
        <name>Mg(2+)</name>
        <dbReference type="ChEBI" id="CHEBI:18420"/>
    </ligand>
</feature>
<dbReference type="GO" id="GO:0000287">
    <property type="term" value="F:magnesium ion binding"/>
    <property type="evidence" value="ECO:0007669"/>
    <property type="project" value="UniProtKB-UniRule"/>
</dbReference>
<dbReference type="STRING" id="411467.BACCAP_03604"/>
<dbReference type="GO" id="GO:0003852">
    <property type="term" value="F:2-isopropylmalate synthase activity"/>
    <property type="evidence" value="ECO:0007669"/>
    <property type="project" value="UniProtKB-UniRule"/>
</dbReference>
<evidence type="ECO:0000256" key="10">
    <source>
        <dbReference type="HAMAP-Rule" id="MF_00572"/>
    </source>
</evidence>
<evidence type="ECO:0000313" key="12">
    <source>
        <dbReference type="EMBL" id="EDM98802.1"/>
    </source>
</evidence>
<evidence type="ECO:0000256" key="3">
    <source>
        <dbReference type="ARBA" id="ARBA00009767"/>
    </source>
</evidence>
<dbReference type="PROSITE" id="PS50991">
    <property type="entry name" value="PYR_CT"/>
    <property type="match status" value="1"/>
</dbReference>
<dbReference type="Pfam" id="PF08502">
    <property type="entry name" value="LeuA_dimer"/>
    <property type="match status" value="1"/>
</dbReference>
<accession>A6NZF3</accession>
<dbReference type="GO" id="GO:0003985">
    <property type="term" value="F:acetyl-CoA C-acetyltransferase activity"/>
    <property type="evidence" value="ECO:0007669"/>
    <property type="project" value="UniProtKB-UniRule"/>
</dbReference>
<dbReference type="EC" id="2.3.3.13" evidence="4 10"/>
<dbReference type="Proteomes" id="UP000003639">
    <property type="component" value="Unassembled WGS sequence"/>
</dbReference>
<comment type="subcellular location">
    <subcellularLocation>
        <location evidence="10">Cytoplasm</location>
    </subcellularLocation>
</comment>
<reference evidence="12 13" key="2">
    <citation type="submission" date="2007-06" db="EMBL/GenBank/DDBJ databases">
        <title>Draft genome sequence of Pseudoflavonifractor capillosus ATCC 29799.</title>
        <authorList>
            <person name="Sudarsanam P."/>
            <person name="Ley R."/>
            <person name="Guruge J."/>
            <person name="Turnbaugh P.J."/>
            <person name="Mahowald M."/>
            <person name="Liep D."/>
            <person name="Gordon J."/>
        </authorList>
    </citation>
    <scope>NUCLEOTIDE SEQUENCE [LARGE SCALE GENOMIC DNA]</scope>
    <source>
        <strain evidence="12 13">ATCC 29799</strain>
    </source>
</reference>
<dbReference type="PANTHER" id="PTHR46911">
    <property type="match status" value="1"/>
</dbReference>
<reference evidence="12 13" key="1">
    <citation type="submission" date="2007-04" db="EMBL/GenBank/DDBJ databases">
        <authorList>
            <person name="Fulton L."/>
            <person name="Clifton S."/>
            <person name="Fulton B."/>
            <person name="Xu J."/>
            <person name="Minx P."/>
            <person name="Pepin K.H."/>
            <person name="Johnson M."/>
            <person name="Thiruvilangam P."/>
            <person name="Bhonagiri V."/>
            <person name="Nash W.E."/>
            <person name="Mardis E.R."/>
            <person name="Wilson R.K."/>
        </authorList>
    </citation>
    <scope>NUCLEOTIDE SEQUENCE [LARGE SCALE GENOMIC DNA]</scope>
    <source>
        <strain evidence="12 13">ATCC 29799</strain>
    </source>
</reference>
<dbReference type="SUPFAM" id="SSF110921">
    <property type="entry name" value="2-isopropylmalate synthase LeuA, allosteric (dimerisation) domain"/>
    <property type="match status" value="1"/>
</dbReference>
<keyword evidence="8 10" id="KW-0479">Metal-binding</keyword>
<feature type="binding site" evidence="10">
    <location>
        <position position="260"/>
    </location>
    <ligand>
        <name>Mg(2+)</name>
        <dbReference type="ChEBI" id="CHEBI:18420"/>
    </ligand>
</feature>
<evidence type="ECO:0000256" key="9">
    <source>
        <dbReference type="ARBA" id="ARBA00023304"/>
    </source>
</evidence>
<feature type="region of interest" description="Regulatory domain" evidence="10">
    <location>
        <begin position="455"/>
        <end position="576"/>
    </location>
</feature>
<keyword evidence="7 10" id="KW-0808">Transferase</keyword>
<feature type="binding site" evidence="10">
    <location>
        <position position="296"/>
    </location>
    <ligand>
        <name>Mg(2+)</name>
        <dbReference type="ChEBI" id="CHEBI:18420"/>
    </ligand>
</feature>
<gene>
    <name evidence="10 12" type="primary">leuA</name>
    <name evidence="12" type="ORF">BACCAP_03604</name>
</gene>
<evidence type="ECO:0000256" key="1">
    <source>
        <dbReference type="ARBA" id="ARBA00000064"/>
    </source>
</evidence>
<dbReference type="PANTHER" id="PTHR46911:SF1">
    <property type="entry name" value="2-ISOPROPYLMALATE SYNTHASE"/>
    <property type="match status" value="1"/>
</dbReference>
<evidence type="ECO:0000256" key="4">
    <source>
        <dbReference type="ARBA" id="ARBA00012973"/>
    </source>
</evidence>
<dbReference type="GO" id="GO:0009098">
    <property type="term" value="P:L-leucine biosynthetic process"/>
    <property type="evidence" value="ECO:0007669"/>
    <property type="project" value="UniProtKB-UniRule"/>
</dbReference>
<dbReference type="InterPro" id="IPR054692">
    <property type="entry name" value="LeuA-like_post-cat"/>
</dbReference>
<dbReference type="InterPro" id="IPR039371">
    <property type="entry name" value="LeuA_N_DRE-TIM"/>
</dbReference>
<comment type="catalytic activity">
    <reaction evidence="1 10">
        <text>3-methyl-2-oxobutanoate + acetyl-CoA + H2O = (2S)-2-isopropylmalate + CoA + H(+)</text>
        <dbReference type="Rhea" id="RHEA:21524"/>
        <dbReference type="ChEBI" id="CHEBI:1178"/>
        <dbReference type="ChEBI" id="CHEBI:11851"/>
        <dbReference type="ChEBI" id="CHEBI:15377"/>
        <dbReference type="ChEBI" id="CHEBI:15378"/>
        <dbReference type="ChEBI" id="CHEBI:57287"/>
        <dbReference type="ChEBI" id="CHEBI:57288"/>
        <dbReference type="EC" id="2.3.3.13"/>
    </reaction>
</comment>
<evidence type="ECO:0000259" key="11">
    <source>
        <dbReference type="PROSITE" id="PS50991"/>
    </source>
</evidence>
<name>A6NZF3_9FIRM</name>
<dbReference type="GO" id="GO:0005737">
    <property type="term" value="C:cytoplasm"/>
    <property type="evidence" value="ECO:0007669"/>
    <property type="project" value="UniProtKB-SubCell"/>
</dbReference>
<organism evidence="12 13">
    <name type="scientific">Pseudoflavonifractor capillosus ATCC 29799</name>
    <dbReference type="NCBI Taxonomy" id="411467"/>
    <lineage>
        <taxon>Bacteria</taxon>
        <taxon>Bacillati</taxon>
        <taxon>Bacillota</taxon>
        <taxon>Clostridia</taxon>
        <taxon>Eubacteriales</taxon>
        <taxon>Oscillospiraceae</taxon>
        <taxon>Pseudoflavonifractor</taxon>
    </lineage>
</organism>
<comment type="pathway">
    <text evidence="2 10">Amino-acid biosynthesis; L-leucine biosynthesis; L-leucine from 3-methyl-2-oxobutanoate: step 1/4.</text>
</comment>
<dbReference type="Pfam" id="PF00682">
    <property type="entry name" value="HMGL-like"/>
    <property type="match status" value="1"/>
</dbReference>
<dbReference type="NCBIfam" id="TIGR00970">
    <property type="entry name" value="leuA_yeast"/>
    <property type="match status" value="1"/>
</dbReference>
<dbReference type="EMBL" id="AAXG02000032">
    <property type="protein sequence ID" value="EDM98802.1"/>
    <property type="molecule type" value="Genomic_DNA"/>
</dbReference>
<dbReference type="eggNOG" id="COG0119">
    <property type="taxonomic scope" value="Bacteria"/>
</dbReference>
<dbReference type="InterPro" id="IPR000891">
    <property type="entry name" value="PYR_CT"/>
</dbReference>
<dbReference type="InterPro" id="IPR005668">
    <property type="entry name" value="IPM_Synthase"/>
</dbReference>
<evidence type="ECO:0000256" key="7">
    <source>
        <dbReference type="ARBA" id="ARBA00022679"/>
    </source>
</evidence>
<dbReference type="AlphaFoldDB" id="A6NZF3"/>
<keyword evidence="12" id="KW-0012">Acyltransferase</keyword>
<dbReference type="UniPathway" id="UPA00048">
    <property type="reaction ID" value="UER00070"/>
</dbReference>
<dbReference type="SUPFAM" id="SSF89000">
    <property type="entry name" value="post-HMGL domain-like"/>
    <property type="match status" value="1"/>
</dbReference>
<dbReference type="PROSITE" id="PS00815">
    <property type="entry name" value="AIPM_HOMOCIT_SYNTH_1"/>
    <property type="match status" value="1"/>
</dbReference>
<dbReference type="Gene3D" id="3.30.160.270">
    <property type="match status" value="1"/>
</dbReference>
<sequence length="576" mass="64717">MFFRPLAADHKEVTVMKKAYEKYIPFVPLKMEHRSWPDKRITKAPIWCSVDLRDGNQALVDPMNLQEKLEYFHTLVDIGVKEIEIGFPSASETEYEICRELIEGGHIPDDVTIQVLVQARPHLIQKTFEAIRGAKHVILHFYNSTSTLQRKVVFHMDMDGITKIATDAAKLIYELSQPVIAEGMDLRYEYSPESFMGTEMDYAVEICQAVIEAIHATPEKKIILNLPTTVENCMPNYFADELEYFISKLPSRDSAIISLHPHNDRGCGVATAEMGLLAGAERIEATLFGNGERTGNVDMVTLAMNMYTQGVDPELDFSDINKIKAMYERCTKMKVGERQPYAGELVFTAFSGSHQDAINKGTAYMEESGSEYWEIPYLPIDPADVGRQYEPIIRINSQSGKGGAAYVMHHNFGFDLPKAMHPEFGHIVQVETDRVGTELKPERIYELFKENYIEATAPYQLVRHSFAEFTDEEGHSHVTFAGTIRCEGSTFQVNGSGNGPIDAFFNAIHGQKMDRFTFVDYKEHAISDGSDSMAVAYIQLRDQEGKDHFGVGISHNINLAPLKGILSAINRAVTGN</sequence>
<keyword evidence="9 10" id="KW-0100">Branched-chain amino acid biosynthesis</keyword>
<proteinExistence type="inferred from homology"/>
<dbReference type="InterPro" id="IPR013785">
    <property type="entry name" value="Aldolase_TIM"/>
</dbReference>
<comment type="similarity">
    <text evidence="3 10">Belongs to the alpha-IPM synthase/homocitrate synthase family. LeuA type 2 subfamily.</text>
</comment>
<comment type="cofactor">
    <cofactor evidence="10">
        <name>Mg(2+)</name>
        <dbReference type="ChEBI" id="CHEBI:18420"/>
    </cofactor>
</comment>
<dbReference type="Pfam" id="PF22615">
    <property type="entry name" value="IPMS_D2"/>
    <property type="match status" value="1"/>
</dbReference>
<protein>
    <recommendedName>
        <fullName evidence="4 10">2-isopropylmalate synthase</fullName>
        <ecNumber evidence="4 10">2.3.3.13</ecNumber>
    </recommendedName>
    <alternativeName>
        <fullName evidence="10">Alpha-IPM synthase</fullName>
    </alternativeName>
    <alternativeName>
        <fullName evidence="10">Alpha-isopropylmalate synthase</fullName>
    </alternativeName>
</protein>
<dbReference type="InterPro" id="IPR013709">
    <property type="entry name" value="2-isopropylmalate_synth_dimer"/>
</dbReference>
<comment type="subunit">
    <text evidence="10">Homodimer.</text>
</comment>
<dbReference type="HAMAP" id="MF_00572">
    <property type="entry name" value="LeuA_type2"/>
    <property type="match status" value="1"/>
</dbReference>
<evidence type="ECO:0000256" key="2">
    <source>
        <dbReference type="ARBA" id="ARBA00004689"/>
    </source>
</evidence>
<dbReference type="Gene3D" id="3.20.20.70">
    <property type="entry name" value="Aldolase class I"/>
    <property type="match status" value="1"/>
</dbReference>